<name>A0A5S9ILB3_UABAM</name>
<dbReference type="InterPro" id="IPR018392">
    <property type="entry name" value="LysM"/>
</dbReference>
<feature type="compositionally biased region" description="Basic and acidic residues" evidence="1">
    <location>
        <begin position="86"/>
        <end position="97"/>
    </location>
</feature>
<protein>
    <recommendedName>
        <fullName evidence="2">LysM domain-containing protein</fullName>
    </recommendedName>
</protein>
<feature type="domain" description="LysM" evidence="2">
    <location>
        <begin position="253"/>
        <end position="302"/>
    </location>
</feature>
<dbReference type="Proteomes" id="UP000326354">
    <property type="component" value="Chromosome"/>
</dbReference>
<dbReference type="SMART" id="SM00257">
    <property type="entry name" value="LysM"/>
    <property type="match status" value="2"/>
</dbReference>
<dbReference type="Gene3D" id="3.10.350.10">
    <property type="entry name" value="LysM domain"/>
    <property type="match status" value="2"/>
</dbReference>
<dbReference type="PANTHER" id="PTHR33734">
    <property type="entry name" value="LYSM DOMAIN-CONTAINING GPI-ANCHORED PROTEIN 2"/>
    <property type="match status" value="1"/>
</dbReference>
<keyword evidence="4" id="KW-1185">Reference proteome</keyword>
<dbReference type="RefSeq" id="WP_151967651.1">
    <property type="nucleotide sequence ID" value="NZ_AP019860.1"/>
</dbReference>
<feature type="compositionally biased region" description="Basic and acidic residues" evidence="1">
    <location>
        <begin position="104"/>
        <end position="126"/>
    </location>
</feature>
<feature type="compositionally biased region" description="Basic and acidic residues" evidence="1">
    <location>
        <begin position="133"/>
        <end position="171"/>
    </location>
</feature>
<evidence type="ECO:0000313" key="4">
    <source>
        <dbReference type="Proteomes" id="UP000326354"/>
    </source>
</evidence>
<dbReference type="AlphaFoldDB" id="A0A5S9ILB3"/>
<evidence type="ECO:0000259" key="2">
    <source>
        <dbReference type="PROSITE" id="PS51782"/>
    </source>
</evidence>
<reference evidence="3 4" key="1">
    <citation type="submission" date="2019-08" db="EMBL/GenBank/DDBJ databases">
        <title>Complete genome sequence of Candidatus Uab amorphum.</title>
        <authorList>
            <person name="Shiratori T."/>
            <person name="Suzuki S."/>
            <person name="Kakizawa Y."/>
            <person name="Ishida K."/>
        </authorList>
    </citation>
    <scope>NUCLEOTIDE SEQUENCE [LARGE SCALE GENOMIC DNA]</scope>
    <source>
        <strain evidence="3 4">SRT547</strain>
    </source>
</reference>
<dbReference type="InterPro" id="IPR036779">
    <property type="entry name" value="LysM_dom_sf"/>
</dbReference>
<feature type="region of interest" description="Disordered" evidence="1">
    <location>
        <begin position="43"/>
        <end position="200"/>
    </location>
</feature>
<evidence type="ECO:0000256" key="1">
    <source>
        <dbReference type="SAM" id="MobiDB-lite"/>
    </source>
</evidence>
<dbReference type="SUPFAM" id="SSF54106">
    <property type="entry name" value="LysM domain"/>
    <property type="match status" value="2"/>
</dbReference>
<organism evidence="3 4">
    <name type="scientific">Uabimicrobium amorphum</name>
    <dbReference type="NCBI Taxonomy" id="2596890"/>
    <lineage>
        <taxon>Bacteria</taxon>
        <taxon>Pseudomonadati</taxon>
        <taxon>Planctomycetota</taxon>
        <taxon>Candidatus Uabimicrobiia</taxon>
        <taxon>Candidatus Uabimicrobiales</taxon>
        <taxon>Candidatus Uabimicrobiaceae</taxon>
        <taxon>Candidatus Uabimicrobium</taxon>
    </lineage>
</organism>
<feature type="domain" description="LysM" evidence="2">
    <location>
        <begin position="329"/>
        <end position="374"/>
    </location>
</feature>
<dbReference type="CDD" id="cd00118">
    <property type="entry name" value="LysM"/>
    <property type="match status" value="2"/>
</dbReference>
<dbReference type="GO" id="GO:0008932">
    <property type="term" value="F:lytic endotransglycosylase activity"/>
    <property type="evidence" value="ECO:0007669"/>
    <property type="project" value="TreeGrafter"/>
</dbReference>
<evidence type="ECO:0000313" key="3">
    <source>
        <dbReference type="EMBL" id="BBM83452.1"/>
    </source>
</evidence>
<feature type="compositionally biased region" description="Basic and acidic residues" evidence="1">
    <location>
        <begin position="48"/>
        <end position="72"/>
    </location>
</feature>
<feature type="compositionally biased region" description="Basic and acidic residues" evidence="1">
    <location>
        <begin position="180"/>
        <end position="190"/>
    </location>
</feature>
<sequence>MTHIERRARIIRKARRIVILLLIGVTIAIALIDITEEQPQNTTTNVVTEHKAPQEDVPQHNEVVVNKEKVTTENEDESAPQKKAKKTLEFDNSDNKKRVVSSEVDDKNERKEAVAKIEDKKNVDRKTAKKTPKISEQESTVKRTKEQKKSQTVEKQEETTEHYRDVKEYNEKPQVAETPRQPEDNRREEPPVLEEEVSEKRFVEETVEEKYEDSVDNTVEEVIVENENKRQNVAYEDKSASSEKETFVDAKASEYIVQPNDTMSHIALYYYGKGKSYYWKYIAAYNNISQEKRLKIKQHLYIPTLEFIEKHYVVKKPIEKLHKKTSEYVYYIVEKGDSLDKIAEDNKTTCKNILDCNNWLKRNPQIKVGMILRVPKGKKLVGK</sequence>
<dbReference type="OrthoDB" id="9795421at2"/>
<proteinExistence type="predicted"/>
<dbReference type="PROSITE" id="PS51782">
    <property type="entry name" value="LYSM"/>
    <property type="match status" value="2"/>
</dbReference>
<accession>A0A5S9ILB3</accession>
<dbReference type="KEGG" id="uam:UABAM_01804"/>
<dbReference type="Pfam" id="PF01476">
    <property type="entry name" value="LysM"/>
    <property type="match status" value="2"/>
</dbReference>
<gene>
    <name evidence="3" type="ORF">UABAM_01804</name>
</gene>
<dbReference type="EMBL" id="AP019860">
    <property type="protein sequence ID" value="BBM83452.1"/>
    <property type="molecule type" value="Genomic_DNA"/>
</dbReference>
<dbReference type="PANTHER" id="PTHR33734:SF22">
    <property type="entry name" value="MEMBRANE-BOUND LYTIC MUREIN TRANSGLYCOSYLASE D"/>
    <property type="match status" value="1"/>
</dbReference>